<evidence type="ECO:0008006" key="10">
    <source>
        <dbReference type="Google" id="ProtNLM"/>
    </source>
</evidence>
<dbReference type="EMBL" id="JAGPNK010000015">
    <property type="protein sequence ID" value="KAH7308602.1"/>
    <property type="molecule type" value="Genomic_DNA"/>
</dbReference>
<evidence type="ECO:0000256" key="2">
    <source>
        <dbReference type="ARBA" id="ARBA00007520"/>
    </source>
</evidence>
<feature type="transmembrane region" description="Helical" evidence="7">
    <location>
        <begin position="34"/>
        <end position="54"/>
    </location>
</feature>
<evidence type="ECO:0000313" key="8">
    <source>
        <dbReference type="EMBL" id="KAH7308602.1"/>
    </source>
</evidence>
<accession>A0A8K0WMZ6</accession>
<evidence type="ECO:0000256" key="3">
    <source>
        <dbReference type="ARBA" id="ARBA00022692"/>
    </source>
</evidence>
<feature type="transmembrane region" description="Helical" evidence="7">
    <location>
        <begin position="61"/>
        <end position="81"/>
    </location>
</feature>
<comment type="caution">
    <text evidence="8">The sequence shown here is derived from an EMBL/GenBank/DDBJ whole genome shotgun (WGS) entry which is preliminary data.</text>
</comment>
<feature type="transmembrane region" description="Helical" evidence="7">
    <location>
        <begin position="87"/>
        <end position="105"/>
    </location>
</feature>
<keyword evidence="9" id="KW-1185">Reference proteome</keyword>
<comment type="subcellular location">
    <subcellularLocation>
        <location evidence="1">Membrane</location>
        <topology evidence="1">Multi-pass membrane protein</topology>
    </subcellularLocation>
</comment>
<keyword evidence="4 7" id="KW-1133">Transmembrane helix</keyword>
<evidence type="ECO:0000256" key="6">
    <source>
        <dbReference type="SAM" id="MobiDB-lite"/>
    </source>
</evidence>
<dbReference type="PANTHER" id="PTHR23501">
    <property type="entry name" value="MAJOR FACILITATOR SUPERFAMILY"/>
    <property type="match status" value="1"/>
</dbReference>
<comment type="similarity">
    <text evidence="2">Belongs to the major facilitator superfamily. TCR/Tet family.</text>
</comment>
<sequence>MTVGCIEYLFCGLTYYLPFYSQSVLGANALDSGLHLLPIVVSSSLAAAMTGLLIQKTGKYLPIMYAAQTMTLLGVGLLISLDVNQDLAVLLGFQVIVGIGVGMNIEPPLIAAQASTTVMDTAVVVATMGFGCSIATAISVVIGGVLFQNQMASSYGQLEDALGSELAPLFNGATATENINRIGELPEAGQVVVREAFFRALRSVWIMYIVATGLSAVSNLFVRAKHLSKDVEDVVLGAKRDKPSAATTTGQSEGHGLVPGSE</sequence>
<feature type="transmembrane region" description="Helical" evidence="7">
    <location>
        <begin position="205"/>
        <end position="222"/>
    </location>
</feature>
<dbReference type="InterPro" id="IPR036259">
    <property type="entry name" value="MFS_trans_sf"/>
</dbReference>
<evidence type="ECO:0000256" key="1">
    <source>
        <dbReference type="ARBA" id="ARBA00004141"/>
    </source>
</evidence>
<dbReference type="GO" id="GO:0022857">
    <property type="term" value="F:transmembrane transporter activity"/>
    <property type="evidence" value="ECO:0007669"/>
    <property type="project" value="TreeGrafter"/>
</dbReference>
<evidence type="ECO:0000313" key="9">
    <source>
        <dbReference type="Proteomes" id="UP000813444"/>
    </source>
</evidence>
<dbReference type="PANTHER" id="PTHR23501:SF102">
    <property type="entry name" value="DRUG TRANSPORTER, PUTATIVE (AFU_ORTHOLOGUE AFUA_3G08530)-RELATED"/>
    <property type="match status" value="1"/>
</dbReference>
<dbReference type="AlphaFoldDB" id="A0A8K0WMZ6"/>
<dbReference type="Proteomes" id="UP000813444">
    <property type="component" value="Unassembled WGS sequence"/>
</dbReference>
<evidence type="ECO:0000256" key="7">
    <source>
        <dbReference type="SAM" id="Phobius"/>
    </source>
</evidence>
<name>A0A8K0WMZ6_9HYPO</name>
<proteinExistence type="inferred from homology"/>
<feature type="region of interest" description="Disordered" evidence="6">
    <location>
        <begin position="240"/>
        <end position="262"/>
    </location>
</feature>
<evidence type="ECO:0000256" key="5">
    <source>
        <dbReference type="ARBA" id="ARBA00023136"/>
    </source>
</evidence>
<keyword evidence="3 7" id="KW-0812">Transmembrane</keyword>
<organism evidence="8 9">
    <name type="scientific">Stachybotrys elegans</name>
    <dbReference type="NCBI Taxonomy" id="80388"/>
    <lineage>
        <taxon>Eukaryota</taxon>
        <taxon>Fungi</taxon>
        <taxon>Dikarya</taxon>
        <taxon>Ascomycota</taxon>
        <taxon>Pezizomycotina</taxon>
        <taxon>Sordariomycetes</taxon>
        <taxon>Hypocreomycetidae</taxon>
        <taxon>Hypocreales</taxon>
        <taxon>Stachybotryaceae</taxon>
        <taxon>Stachybotrys</taxon>
    </lineage>
</organism>
<evidence type="ECO:0000256" key="4">
    <source>
        <dbReference type="ARBA" id="ARBA00022989"/>
    </source>
</evidence>
<protein>
    <recommendedName>
        <fullName evidence="10">Major facilitator superfamily (MFS) profile domain-containing protein</fullName>
    </recommendedName>
</protein>
<feature type="transmembrane region" description="Helical" evidence="7">
    <location>
        <begin position="117"/>
        <end position="147"/>
    </location>
</feature>
<dbReference type="SUPFAM" id="SSF103473">
    <property type="entry name" value="MFS general substrate transporter"/>
    <property type="match status" value="1"/>
</dbReference>
<gene>
    <name evidence="8" type="ORF">B0I35DRAFT_360541</name>
</gene>
<keyword evidence="5 7" id="KW-0472">Membrane</keyword>
<dbReference type="GO" id="GO:0005886">
    <property type="term" value="C:plasma membrane"/>
    <property type="evidence" value="ECO:0007669"/>
    <property type="project" value="TreeGrafter"/>
</dbReference>
<dbReference type="OrthoDB" id="4957408at2759"/>
<dbReference type="Gene3D" id="1.20.1250.20">
    <property type="entry name" value="MFS general substrate transporter like domains"/>
    <property type="match status" value="1"/>
</dbReference>
<reference evidence="8" key="1">
    <citation type="journal article" date="2021" name="Nat. Commun.">
        <title>Genetic determinants of endophytism in the Arabidopsis root mycobiome.</title>
        <authorList>
            <person name="Mesny F."/>
            <person name="Miyauchi S."/>
            <person name="Thiergart T."/>
            <person name="Pickel B."/>
            <person name="Atanasova L."/>
            <person name="Karlsson M."/>
            <person name="Huettel B."/>
            <person name="Barry K.W."/>
            <person name="Haridas S."/>
            <person name="Chen C."/>
            <person name="Bauer D."/>
            <person name="Andreopoulos W."/>
            <person name="Pangilinan J."/>
            <person name="LaButti K."/>
            <person name="Riley R."/>
            <person name="Lipzen A."/>
            <person name="Clum A."/>
            <person name="Drula E."/>
            <person name="Henrissat B."/>
            <person name="Kohler A."/>
            <person name="Grigoriev I.V."/>
            <person name="Martin F.M."/>
            <person name="Hacquard S."/>
        </authorList>
    </citation>
    <scope>NUCLEOTIDE SEQUENCE</scope>
    <source>
        <strain evidence="8">MPI-CAGE-CH-0235</strain>
    </source>
</reference>